<evidence type="ECO:0000313" key="2">
    <source>
        <dbReference type="Proteomes" id="UP000184356"/>
    </source>
</evidence>
<sequence>MTRTVHCMISGRLPSILTTAFMSVININVSNMQVVRHVLRVVNYDISKLAASSLITHRSRCIYIFRWKEDLHMPVQGQQNKEMDNSGDGQHVIIGRVREKGRPRLDGVDVQFPDNSNASDEESKCFFVFPSLAPREQSDGCMEGLGSKAKQSGIFKQVTRSALVTGLAV</sequence>
<dbReference type="AlphaFoldDB" id="A0A1L9TNQ0"/>
<dbReference type="EMBL" id="KV878584">
    <property type="protein sequence ID" value="OJJ61047.1"/>
    <property type="molecule type" value="Genomic_DNA"/>
</dbReference>
<dbReference type="Proteomes" id="UP000184356">
    <property type="component" value="Unassembled WGS sequence"/>
</dbReference>
<name>A0A1L9TNQ0_9EURO</name>
<accession>A0A1L9TNQ0</accession>
<organism evidence="1 2">
    <name type="scientific">Aspergillus sydowii CBS 593.65</name>
    <dbReference type="NCBI Taxonomy" id="1036612"/>
    <lineage>
        <taxon>Eukaryota</taxon>
        <taxon>Fungi</taxon>
        <taxon>Dikarya</taxon>
        <taxon>Ascomycota</taxon>
        <taxon>Pezizomycotina</taxon>
        <taxon>Eurotiomycetes</taxon>
        <taxon>Eurotiomycetidae</taxon>
        <taxon>Eurotiales</taxon>
        <taxon>Aspergillaceae</taxon>
        <taxon>Aspergillus</taxon>
        <taxon>Aspergillus subgen. Nidulantes</taxon>
    </lineage>
</organism>
<dbReference type="VEuPathDB" id="FungiDB:ASPSYDRAFT_785575"/>
<keyword evidence="2" id="KW-1185">Reference proteome</keyword>
<dbReference type="RefSeq" id="XP_040704853.1">
    <property type="nucleotide sequence ID" value="XM_040850959.1"/>
</dbReference>
<evidence type="ECO:0000313" key="1">
    <source>
        <dbReference type="EMBL" id="OJJ61047.1"/>
    </source>
</evidence>
<protein>
    <submittedName>
        <fullName evidence="1">Uncharacterized protein</fullName>
    </submittedName>
</protein>
<gene>
    <name evidence="1" type="ORF">ASPSYDRAFT_785575</name>
</gene>
<dbReference type="GeneID" id="63767032"/>
<proteinExistence type="predicted"/>
<reference evidence="2" key="1">
    <citation type="journal article" date="2017" name="Genome Biol.">
        <title>Comparative genomics reveals high biological diversity and specific adaptations in the industrially and medically important fungal genus Aspergillus.</title>
        <authorList>
            <person name="de Vries R.P."/>
            <person name="Riley R."/>
            <person name="Wiebenga A."/>
            <person name="Aguilar-Osorio G."/>
            <person name="Amillis S."/>
            <person name="Uchima C.A."/>
            <person name="Anderluh G."/>
            <person name="Asadollahi M."/>
            <person name="Askin M."/>
            <person name="Barry K."/>
            <person name="Battaglia E."/>
            <person name="Bayram O."/>
            <person name="Benocci T."/>
            <person name="Braus-Stromeyer S.A."/>
            <person name="Caldana C."/>
            <person name="Canovas D."/>
            <person name="Cerqueira G.C."/>
            <person name="Chen F."/>
            <person name="Chen W."/>
            <person name="Choi C."/>
            <person name="Clum A."/>
            <person name="Dos Santos R.A."/>
            <person name="Damasio A.R."/>
            <person name="Diallinas G."/>
            <person name="Emri T."/>
            <person name="Fekete E."/>
            <person name="Flipphi M."/>
            <person name="Freyberg S."/>
            <person name="Gallo A."/>
            <person name="Gournas C."/>
            <person name="Habgood R."/>
            <person name="Hainaut M."/>
            <person name="Harispe M.L."/>
            <person name="Henrissat B."/>
            <person name="Hilden K.S."/>
            <person name="Hope R."/>
            <person name="Hossain A."/>
            <person name="Karabika E."/>
            <person name="Karaffa L."/>
            <person name="Karanyi Z."/>
            <person name="Krasevec N."/>
            <person name="Kuo A."/>
            <person name="Kusch H."/>
            <person name="LaButti K."/>
            <person name="Lagendijk E.L."/>
            <person name="Lapidus A."/>
            <person name="Levasseur A."/>
            <person name="Lindquist E."/>
            <person name="Lipzen A."/>
            <person name="Logrieco A.F."/>
            <person name="MacCabe A."/>
            <person name="Maekelae M.R."/>
            <person name="Malavazi I."/>
            <person name="Melin P."/>
            <person name="Meyer V."/>
            <person name="Mielnichuk N."/>
            <person name="Miskei M."/>
            <person name="Molnar A.P."/>
            <person name="Mule G."/>
            <person name="Ngan C.Y."/>
            <person name="Orejas M."/>
            <person name="Orosz E."/>
            <person name="Ouedraogo J.P."/>
            <person name="Overkamp K.M."/>
            <person name="Park H.-S."/>
            <person name="Perrone G."/>
            <person name="Piumi F."/>
            <person name="Punt P.J."/>
            <person name="Ram A.F."/>
            <person name="Ramon A."/>
            <person name="Rauscher S."/>
            <person name="Record E."/>
            <person name="Riano-Pachon D.M."/>
            <person name="Robert V."/>
            <person name="Roehrig J."/>
            <person name="Ruller R."/>
            <person name="Salamov A."/>
            <person name="Salih N.S."/>
            <person name="Samson R.A."/>
            <person name="Sandor E."/>
            <person name="Sanguinetti M."/>
            <person name="Schuetze T."/>
            <person name="Sepcic K."/>
            <person name="Shelest E."/>
            <person name="Sherlock G."/>
            <person name="Sophianopoulou V."/>
            <person name="Squina F.M."/>
            <person name="Sun H."/>
            <person name="Susca A."/>
            <person name="Todd R.B."/>
            <person name="Tsang A."/>
            <person name="Unkles S.E."/>
            <person name="van de Wiele N."/>
            <person name="van Rossen-Uffink D."/>
            <person name="Oliveira J.V."/>
            <person name="Vesth T.C."/>
            <person name="Visser J."/>
            <person name="Yu J.-H."/>
            <person name="Zhou M."/>
            <person name="Andersen M.R."/>
            <person name="Archer D.B."/>
            <person name="Baker S.E."/>
            <person name="Benoit I."/>
            <person name="Brakhage A.A."/>
            <person name="Braus G.H."/>
            <person name="Fischer R."/>
            <person name="Frisvad J.C."/>
            <person name="Goldman G.H."/>
            <person name="Houbraken J."/>
            <person name="Oakley B."/>
            <person name="Pocsi I."/>
            <person name="Scazzocchio C."/>
            <person name="Seiboth B."/>
            <person name="vanKuyk P.A."/>
            <person name="Wortman J."/>
            <person name="Dyer P.S."/>
            <person name="Grigoriev I.V."/>
        </authorList>
    </citation>
    <scope>NUCLEOTIDE SEQUENCE [LARGE SCALE GENOMIC DNA]</scope>
    <source>
        <strain evidence="2">CBS 593.65</strain>
    </source>
</reference>